<comment type="caution">
    <text evidence="1">The sequence shown here is derived from an EMBL/GenBank/DDBJ whole genome shotgun (WGS) entry which is preliminary data.</text>
</comment>
<dbReference type="Proteomes" id="UP000629287">
    <property type="component" value="Unassembled WGS sequence"/>
</dbReference>
<sequence>MATSALPGAITALLTILRASDQLEDVTVIDGPPTDDVATEDLLVVGWSPQGEAAAELVQNFNAAGARTRDEDFNLTCHIDCWSGDFDFPALRARVFEIFAVVEQELRATSSNPTAPNLNGAVLWAHLTRGVLQQSTNDQGIRVGLAFTVSCHARL</sequence>
<name>A0A8I0PC31_9ACTN</name>
<dbReference type="GeneID" id="86829640"/>
<gene>
    <name evidence="1" type="ORF">H4687_005082</name>
</gene>
<organism evidence="1 2">
    <name type="scientific">Streptomyces stelliscabiei</name>
    <dbReference type="NCBI Taxonomy" id="146820"/>
    <lineage>
        <taxon>Bacteria</taxon>
        <taxon>Bacillati</taxon>
        <taxon>Actinomycetota</taxon>
        <taxon>Actinomycetes</taxon>
        <taxon>Kitasatosporales</taxon>
        <taxon>Streptomycetaceae</taxon>
        <taxon>Streptomyces</taxon>
    </lineage>
</organism>
<proteinExistence type="predicted"/>
<evidence type="ECO:0000313" key="2">
    <source>
        <dbReference type="Proteomes" id="UP000629287"/>
    </source>
</evidence>
<reference evidence="1 2" key="1">
    <citation type="submission" date="2020-10" db="EMBL/GenBank/DDBJ databases">
        <title>Sequencing the genomes of 1000 actinobacteria strains.</title>
        <authorList>
            <person name="Klenk H.-P."/>
        </authorList>
    </citation>
    <scope>NUCLEOTIDE SEQUENCE [LARGE SCALE GENOMIC DNA]</scope>
    <source>
        <strain evidence="1 2">DSM 41803</strain>
    </source>
</reference>
<evidence type="ECO:0000313" key="1">
    <source>
        <dbReference type="EMBL" id="MBE1598953.1"/>
    </source>
</evidence>
<dbReference type="AlphaFoldDB" id="A0A8I0PC31"/>
<protein>
    <submittedName>
        <fullName evidence="1">Uncharacterized protein</fullName>
    </submittedName>
</protein>
<keyword evidence="2" id="KW-1185">Reference proteome</keyword>
<dbReference type="OrthoDB" id="3690786at2"/>
<accession>A0A8I0PC31</accession>
<dbReference type="RefSeq" id="WP_046914922.1">
    <property type="nucleotide sequence ID" value="NZ_JADBGF010000001.1"/>
</dbReference>
<dbReference type="EMBL" id="JADBGF010000001">
    <property type="protein sequence ID" value="MBE1598953.1"/>
    <property type="molecule type" value="Genomic_DNA"/>
</dbReference>